<evidence type="ECO:0000313" key="1">
    <source>
        <dbReference type="EMBL" id="KRO37433.1"/>
    </source>
</evidence>
<dbReference type="EMBL" id="LIAV01000417">
    <property type="protein sequence ID" value="KRO37433.1"/>
    <property type="molecule type" value="Genomic_DNA"/>
</dbReference>
<gene>
    <name evidence="1" type="ORF">ABR63_06940</name>
</gene>
<organism evidence="1 2">
    <name type="scientific">SAR86 cluster bacterium BACL1 MAG-120920-bin57</name>
    <dbReference type="NCBI Taxonomy" id="1655571"/>
    <lineage>
        <taxon>Bacteria</taxon>
        <taxon>Pseudomonadati</taxon>
        <taxon>Pseudomonadota</taxon>
        <taxon>Gammaproteobacteria</taxon>
        <taxon>SAR86 cluster</taxon>
    </lineage>
</organism>
<comment type="caution">
    <text evidence="1">The sequence shown here is derived from an EMBL/GenBank/DDBJ whole genome shotgun (WGS) entry which is preliminary data.</text>
</comment>
<evidence type="ECO:0000313" key="2">
    <source>
        <dbReference type="Proteomes" id="UP000050874"/>
    </source>
</evidence>
<dbReference type="Pfam" id="PF10707">
    <property type="entry name" value="YrbL-PhoP_reg"/>
    <property type="match status" value="1"/>
</dbReference>
<proteinExistence type="predicted"/>
<dbReference type="InterPro" id="IPR019647">
    <property type="entry name" value="PhoP_reg_network_YrbL"/>
</dbReference>
<accession>A0A0R2PH73</accession>
<reference evidence="2" key="1">
    <citation type="submission" date="2015-10" db="EMBL/GenBank/DDBJ databases">
        <title>Metagenome-Assembled Genomes uncover a global brackish microbiome.</title>
        <authorList>
            <person name="Hugerth L.W."/>
            <person name="Larsson J."/>
            <person name="Alneberg J."/>
            <person name="Lindh M.V."/>
            <person name="Legrand C."/>
            <person name="Pinhassi J."/>
            <person name="Andersson A."/>
        </authorList>
    </citation>
    <scope>NUCLEOTIDE SEQUENCE [LARGE SCALE GENOMIC DNA]</scope>
</reference>
<dbReference type="AlphaFoldDB" id="A0A0R2PH73"/>
<evidence type="ECO:0008006" key="3">
    <source>
        <dbReference type="Google" id="ProtNLM"/>
    </source>
</evidence>
<name>A0A0R2PH73_9GAMM</name>
<sequence>MINLDGVQSFAEGGNRKCYISPINPKRCLKVLHENLLENLQKNSAWYKRLGNSDGLDDNLREEKAYKQKAIISPINSSIWNHLAKWHGMVETNLGPASETELITNDGEIAETLEAYLFREGLTPEIKSALSNFENWLRAHLVLTKNIIPHNLVIKKENNALVLKIIDGLGSKSFIPLPKYSKFFARIYVERRIELMWSRIHWDLSGRNGNWK</sequence>
<dbReference type="Proteomes" id="UP000050874">
    <property type="component" value="Unassembled WGS sequence"/>
</dbReference>
<protein>
    <recommendedName>
        <fullName evidence="3">PhoP regulatory network protein YrbL</fullName>
    </recommendedName>
</protein>